<sequence length="134" mass="15073">MSAAPVKPVIKSFLIADTVIQEQISNKWSAIGIFDRLYSTRFPLKHHSLSLYICLADAEGDYNIRVEFCDAESRKLALFEGITLNVPSRLQSVDFGIRTRDLPIPKAGKYSFDLYFNDQSAGSVQLSVEKVELK</sequence>
<dbReference type="EMBL" id="JRYO01000200">
    <property type="protein sequence ID" value="KHE91405.1"/>
    <property type="molecule type" value="Genomic_DNA"/>
</dbReference>
<dbReference type="InterPro" id="IPR054221">
    <property type="entry name" value="DUF6941"/>
</dbReference>
<name>A0A0B0EL62_9BACT</name>
<dbReference type="eggNOG" id="ENOG5033HNG">
    <property type="taxonomic scope" value="Bacteria"/>
</dbReference>
<proteinExistence type="predicted"/>
<organism evidence="1 2">
    <name type="scientific">Candidatus Scalindua brodae</name>
    <dbReference type="NCBI Taxonomy" id="237368"/>
    <lineage>
        <taxon>Bacteria</taxon>
        <taxon>Pseudomonadati</taxon>
        <taxon>Planctomycetota</taxon>
        <taxon>Candidatus Brocadiia</taxon>
        <taxon>Candidatus Brocadiales</taxon>
        <taxon>Candidatus Scalinduaceae</taxon>
        <taxon>Candidatus Scalindua</taxon>
    </lineage>
</organism>
<evidence type="ECO:0000313" key="1">
    <source>
        <dbReference type="EMBL" id="KHE91405.1"/>
    </source>
</evidence>
<comment type="caution">
    <text evidence="1">The sequence shown here is derived from an EMBL/GenBank/DDBJ whole genome shotgun (WGS) entry which is preliminary data.</text>
</comment>
<dbReference type="Pfam" id="PF22091">
    <property type="entry name" value="DUF6941"/>
    <property type="match status" value="1"/>
</dbReference>
<accession>A0A0B0EL62</accession>
<protein>
    <submittedName>
        <fullName evidence="1">Uncharacterized protein</fullName>
    </submittedName>
</protein>
<dbReference type="AlphaFoldDB" id="A0A0B0EL62"/>
<reference evidence="1 2" key="1">
    <citation type="submission" date="2014-10" db="EMBL/GenBank/DDBJ databases">
        <title>Draft genome of anammox bacterium scalindua brodae, obtained using differential coverage binning of sequence data from two enrichment reactors.</title>
        <authorList>
            <person name="Speth D.R."/>
            <person name="Russ L."/>
            <person name="Kartal B."/>
            <person name="Op den Camp H.J."/>
            <person name="Dutilh B.E."/>
            <person name="Jetten M.S."/>
        </authorList>
    </citation>
    <scope>NUCLEOTIDE SEQUENCE [LARGE SCALE GENOMIC DNA]</scope>
    <source>
        <strain evidence="1">RU1</strain>
    </source>
</reference>
<gene>
    <name evidence="1" type="ORF">SCABRO_02862</name>
</gene>
<dbReference type="Proteomes" id="UP000030652">
    <property type="component" value="Unassembled WGS sequence"/>
</dbReference>
<evidence type="ECO:0000313" key="2">
    <source>
        <dbReference type="Proteomes" id="UP000030652"/>
    </source>
</evidence>